<proteinExistence type="predicted"/>
<reference evidence="2 3" key="1">
    <citation type="submission" date="2020-08" db="EMBL/GenBank/DDBJ databases">
        <title>Genomic Encyclopedia of Type Strains, Phase IV (KMG-IV): sequencing the most valuable type-strain genomes for metagenomic binning, comparative biology and taxonomic classification.</title>
        <authorList>
            <person name="Goeker M."/>
        </authorList>
    </citation>
    <scope>NUCLEOTIDE SEQUENCE [LARGE SCALE GENOMIC DNA]</scope>
    <source>
        <strain evidence="2 3">DSM 27026</strain>
    </source>
</reference>
<keyword evidence="3" id="KW-1185">Reference proteome</keyword>
<sequence length="120" mass="13012">MAAHNDPLAHPEVRQGSVLRYVAGTVLSAGAMYFAYVQSQGQHPVVQLLEILGGALLFSLVTQAALFFGLDASRAQIWKSISLILTVPLFLVMIGISVWAFASLYNRTMPDPAIMNSMSM</sequence>
<evidence type="ECO:0000313" key="2">
    <source>
        <dbReference type="EMBL" id="MBB5373185.1"/>
    </source>
</evidence>
<accession>A0A840VJ32</accession>
<dbReference type="Proteomes" id="UP000553706">
    <property type="component" value="Unassembled WGS sequence"/>
</dbReference>
<protein>
    <submittedName>
        <fullName evidence="2">Cytochrome o ubiquinol oxidase operon protein cyoD</fullName>
    </submittedName>
</protein>
<keyword evidence="1" id="KW-0812">Transmembrane</keyword>
<feature type="transmembrane region" description="Helical" evidence="1">
    <location>
        <begin position="82"/>
        <end position="102"/>
    </location>
</feature>
<dbReference type="RefSeq" id="WP_183266205.1">
    <property type="nucleotide sequence ID" value="NZ_JACHFJ010000005.1"/>
</dbReference>
<gene>
    <name evidence="2" type="ORF">HNP71_001444</name>
</gene>
<evidence type="ECO:0000313" key="3">
    <source>
        <dbReference type="Proteomes" id="UP000553706"/>
    </source>
</evidence>
<feature type="transmembrane region" description="Helical" evidence="1">
    <location>
        <begin position="18"/>
        <end position="36"/>
    </location>
</feature>
<evidence type="ECO:0000256" key="1">
    <source>
        <dbReference type="SAM" id="Phobius"/>
    </source>
</evidence>
<organism evidence="2 3">
    <name type="scientific">Acidocella aromatica</name>
    <dbReference type="NCBI Taxonomy" id="1303579"/>
    <lineage>
        <taxon>Bacteria</taxon>
        <taxon>Pseudomonadati</taxon>
        <taxon>Pseudomonadota</taxon>
        <taxon>Alphaproteobacteria</taxon>
        <taxon>Acetobacterales</taxon>
        <taxon>Acidocellaceae</taxon>
        <taxon>Acidocella</taxon>
    </lineage>
</organism>
<dbReference type="EMBL" id="JACHFJ010000005">
    <property type="protein sequence ID" value="MBB5373185.1"/>
    <property type="molecule type" value="Genomic_DNA"/>
</dbReference>
<dbReference type="AlphaFoldDB" id="A0A840VJ32"/>
<keyword evidence="1" id="KW-0472">Membrane</keyword>
<feature type="transmembrane region" description="Helical" evidence="1">
    <location>
        <begin position="48"/>
        <end position="70"/>
    </location>
</feature>
<comment type="caution">
    <text evidence="2">The sequence shown here is derived from an EMBL/GenBank/DDBJ whole genome shotgun (WGS) entry which is preliminary data.</text>
</comment>
<name>A0A840VJ32_9PROT</name>
<keyword evidence="1" id="KW-1133">Transmembrane helix</keyword>